<evidence type="ECO:0000313" key="4">
    <source>
        <dbReference type="EMBL" id="CAE7262008.1"/>
    </source>
</evidence>
<dbReference type="PANTHER" id="PTHR12029:SF11">
    <property type="entry name" value="METHYLTRANSFERASE TARBP1-RELATED"/>
    <property type="match status" value="1"/>
</dbReference>
<dbReference type="GO" id="GO:0003723">
    <property type="term" value="F:RNA binding"/>
    <property type="evidence" value="ECO:0007669"/>
    <property type="project" value="InterPro"/>
</dbReference>
<dbReference type="InterPro" id="IPR029026">
    <property type="entry name" value="tRNA_m1G_MTases_N"/>
</dbReference>
<dbReference type="GO" id="GO:0016423">
    <property type="term" value="F:tRNA (guanine) methyltransferase activity"/>
    <property type="evidence" value="ECO:0007669"/>
    <property type="project" value="InterPro"/>
</dbReference>
<feature type="domain" description="tRNA/rRNA methyltransferase SpoU type" evidence="3">
    <location>
        <begin position="1475"/>
        <end position="1616"/>
    </location>
</feature>
<evidence type="ECO:0000259" key="3">
    <source>
        <dbReference type="Pfam" id="PF00588"/>
    </source>
</evidence>
<dbReference type="Pfam" id="PF00588">
    <property type="entry name" value="SpoU_methylase"/>
    <property type="match status" value="1"/>
</dbReference>
<evidence type="ECO:0000256" key="1">
    <source>
        <dbReference type="ARBA" id="ARBA00022603"/>
    </source>
</evidence>
<keyword evidence="5" id="KW-1185">Reference proteome</keyword>
<dbReference type="CDD" id="cd18091">
    <property type="entry name" value="SpoU-like_TRM3-like"/>
    <property type="match status" value="1"/>
</dbReference>
<evidence type="ECO:0000313" key="5">
    <source>
        <dbReference type="Proteomes" id="UP000604046"/>
    </source>
</evidence>
<name>A0A812MFW2_9DINO</name>
<accession>A0A812MFW2</accession>
<dbReference type="InterPro" id="IPR001537">
    <property type="entry name" value="SpoU_MeTrfase"/>
</dbReference>
<dbReference type="PANTHER" id="PTHR12029">
    <property type="entry name" value="RNA METHYLTRANSFERASE"/>
    <property type="match status" value="1"/>
</dbReference>
<protein>
    <submittedName>
        <fullName evidence="4">TARBP1 protein</fullName>
    </submittedName>
</protein>
<dbReference type="GO" id="GO:0030488">
    <property type="term" value="P:tRNA methylation"/>
    <property type="evidence" value="ECO:0007669"/>
    <property type="project" value="InterPro"/>
</dbReference>
<gene>
    <name evidence="4" type="primary">TARBP1</name>
    <name evidence="4" type="ORF">SNAT2548_LOCUS13733</name>
</gene>
<reference evidence="4" key="1">
    <citation type="submission" date="2021-02" db="EMBL/GenBank/DDBJ databases">
        <authorList>
            <person name="Dougan E. K."/>
            <person name="Rhodes N."/>
            <person name="Thang M."/>
            <person name="Chan C."/>
        </authorList>
    </citation>
    <scope>NUCLEOTIDE SEQUENCE</scope>
</reference>
<keyword evidence="2" id="KW-0808">Transferase</keyword>
<dbReference type="SUPFAM" id="SSF75217">
    <property type="entry name" value="alpha/beta knot"/>
    <property type="match status" value="1"/>
</dbReference>
<organism evidence="4 5">
    <name type="scientific">Symbiodinium natans</name>
    <dbReference type="NCBI Taxonomy" id="878477"/>
    <lineage>
        <taxon>Eukaryota</taxon>
        <taxon>Sar</taxon>
        <taxon>Alveolata</taxon>
        <taxon>Dinophyceae</taxon>
        <taxon>Suessiales</taxon>
        <taxon>Symbiodiniaceae</taxon>
        <taxon>Symbiodinium</taxon>
    </lineage>
</organism>
<dbReference type="OrthoDB" id="241340at2759"/>
<dbReference type="InterPro" id="IPR044748">
    <property type="entry name" value="Trm3/TARBP1_C"/>
</dbReference>
<proteinExistence type="predicted"/>
<dbReference type="InterPro" id="IPR045330">
    <property type="entry name" value="TRM3/TARBP1"/>
</dbReference>
<dbReference type="InterPro" id="IPR029028">
    <property type="entry name" value="Alpha/beta_knot_MTases"/>
</dbReference>
<evidence type="ECO:0000256" key="2">
    <source>
        <dbReference type="ARBA" id="ARBA00022679"/>
    </source>
</evidence>
<comment type="caution">
    <text evidence="4">The sequence shown here is derived from an EMBL/GenBank/DDBJ whole genome shotgun (WGS) entry which is preliminary data.</text>
</comment>
<dbReference type="EMBL" id="CAJNDS010001491">
    <property type="protein sequence ID" value="CAE7262008.1"/>
    <property type="molecule type" value="Genomic_DNA"/>
</dbReference>
<dbReference type="Gene3D" id="3.40.1280.10">
    <property type="match status" value="1"/>
</dbReference>
<sequence>MAPAVLATSDFLVCRRLGQVMARLLSEASAGAWLTSLGRRCLERSFNEDGGMDRAELLRAFATGAAAFLERSPTSGICAEVWSITRQAMLDHDAAERRICVQQLLPGLVAVSPAEVSANHISEMVAGLFQSGMPDEGGPGRSTAATREALNLASAFAGLLVDHWKLSSLQGDHSPMALALISEGLKFGLKDCGSLRKQARFLLETAVQKALVAKTAESDFRSHAGVGLSAVSSAWRSYWELFDTLEDYSSHLIKAGWDALIKRLMQYLAELKKGGASQLAPCCFGAFWLEVFLIRALDHDNDSVQKFVLGQLMCLDLHVAALSESFVLTEVLPRFGNGIDSLYPRTDVERTFERQVTSFFLGFMSQHPDGPDVASARLLEALLDIRAVHFTPVRLVLSALQQAELTRRSWPPKRALEVARRFFSSEVLLRMPNSVRQALAEQFLEVLAHLTVSEENTPESGALVSQLAETVAAVPDAVFGALRPGLGALAPICLALDRPASAGCVATLLQSLVSSYSPPTRDASSPDRKPMDALPLAMGAVRLLTVLCEEVFTSIWPALAPTLQDLHRRSYLPRRAAVASLFACAYAASLVPGFASKVQRQEAAHAEILAYIEARARLAMGQGRPEEAVQEACWVWLYALGLERLGQPTSPHCQALVAAARGVLHSSAAESPAELLASAAAATILGALAPQAAPQERCEIFMLLWRAQVRRKPDGVVDSRFGIGISEDIGTWQRSRLEEYEDVARVEREGLGRVQEWRDVAPVFLAAKWRALSGIVLGQENFLAALSAHTGNIEEIATELLQELETLQTPHVAYWAVVARRVAYPVFFQEDALPGEVQRDALAETCQYLRGFISQSVGEGAVFMARGCIIELAAALLDPTLRAAEVRLFPEGEKVGPVTAAVRELLALGETGTGVSRSIAVPLLATLLGDSQDAGDAGVASAADMLTALLLHSEYTIKDGALCHSAAPCAGAIDESGPGSQGALASISPGAEAICSKFGGTSALPRVLALAGLDGFAKRASGGPLPRLVREVLARLLAALRKELQTIIERPAGANKPLTPMPLSAQHRLQLRGWQAVLVLGCHADRATAEELLLELFWHLRTPHLPDVRDYQELLGCVLCARFEDLAVKPQLVPALQVYDCNNQVSASLLVIASYLFRQWTQTALPPYWGALARAVVPYLGHNSAYVRGTACWGFFEVVASAKASGALRPGEDADHRILDELHGFLASNRECQKMRRRLKPVFLQFDTTKTALEALTETCEVLPRTTDREILQPLNLFADGDFRPSQTFLALLKEEVAKEMDDIFDAEDCSQYASGSEHWEEAQRCALRAAQAAQAAQGVYDAVTAYLLFANIPWMLLWMTERARSERYAHEPQDHVVKEAMWTKHQNVVRSKLGRCLRAAPNDAEPQASDCRCIDKANQRRDDMEDSALSRYNAYILLTKQDSALQRKFIPPAPPRLPDDAVTTGGGQAPRAPLVVVASLVDKLPNMAGLCRTCEVFYCEALCLPNLKVVTEQAFQSISVTAEKWLPLRGVPKGQLDAQLRELRQQGYALVGVEQTHTSVPLDQWSFAERTAIVLGAEKEGIDATLLPLLDGCVEIPQQGQLRSLNVHVSGSIVIWEYVRQARLRTAHAAAS</sequence>
<dbReference type="Proteomes" id="UP000604046">
    <property type="component" value="Unassembled WGS sequence"/>
</dbReference>
<keyword evidence="1" id="KW-0489">Methyltransferase</keyword>